<dbReference type="Ensembl" id="ENSPSIT00000018573.1">
    <property type="protein sequence ID" value="ENSPSIP00000018487.1"/>
    <property type="gene ID" value="ENSPSIG00000016430.1"/>
</dbReference>
<reference evidence="1" key="4">
    <citation type="submission" date="2025-09" db="UniProtKB">
        <authorList>
            <consortium name="Ensembl"/>
        </authorList>
    </citation>
    <scope>IDENTIFICATION</scope>
</reference>
<evidence type="ECO:0000313" key="1">
    <source>
        <dbReference type="Ensembl" id="ENSPSIP00000018487.1"/>
    </source>
</evidence>
<dbReference type="HOGENOM" id="CLU_220810_0_0_1"/>
<organism evidence="1 2">
    <name type="scientific">Pelodiscus sinensis</name>
    <name type="common">Chinese softshell turtle</name>
    <name type="synonym">Trionyx sinensis</name>
    <dbReference type="NCBI Taxonomy" id="13735"/>
    <lineage>
        <taxon>Eukaryota</taxon>
        <taxon>Metazoa</taxon>
        <taxon>Chordata</taxon>
        <taxon>Craniata</taxon>
        <taxon>Vertebrata</taxon>
        <taxon>Euteleostomi</taxon>
        <taxon>Archelosauria</taxon>
        <taxon>Testudinata</taxon>
        <taxon>Testudines</taxon>
        <taxon>Cryptodira</taxon>
        <taxon>Trionychia</taxon>
        <taxon>Trionychidae</taxon>
        <taxon>Pelodiscus</taxon>
    </lineage>
</organism>
<dbReference type="Proteomes" id="UP000007267">
    <property type="component" value="Unassembled WGS sequence"/>
</dbReference>
<reference evidence="2" key="1">
    <citation type="submission" date="2011-10" db="EMBL/GenBank/DDBJ databases">
        <authorList>
            <consortium name="Soft-shell Turtle Genome Consortium"/>
        </authorList>
    </citation>
    <scope>NUCLEOTIDE SEQUENCE [LARGE SCALE GENOMIC DNA]</scope>
    <source>
        <strain evidence="2">Daiwa-1</strain>
    </source>
</reference>
<keyword evidence="2" id="KW-1185">Reference proteome</keyword>
<reference evidence="2" key="2">
    <citation type="journal article" date="2013" name="Nat. Genet.">
        <title>The draft genomes of soft-shell turtle and green sea turtle yield insights into the development and evolution of the turtle-specific body plan.</title>
        <authorList>
            <person name="Wang Z."/>
            <person name="Pascual-Anaya J."/>
            <person name="Zadissa A."/>
            <person name="Li W."/>
            <person name="Niimura Y."/>
            <person name="Huang Z."/>
            <person name="Li C."/>
            <person name="White S."/>
            <person name="Xiong Z."/>
            <person name="Fang D."/>
            <person name="Wang B."/>
            <person name="Ming Y."/>
            <person name="Chen Y."/>
            <person name="Zheng Y."/>
            <person name="Kuraku S."/>
            <person name="Pignatelli M."/>
            <person name="Herrero J."/>
            <person name="Beal K."/>
            <person name="Nozawa M."/>
            <person name="Li Q."/>
            <person name="Wang J."/>
            <person name="Zhang H."/>
            <person name="Yu L."/>
            <person name="Shigenobu S."/>
            <person name="Wang J."/>
            <person name="Liu J."/>
            <person name="Flicek P."/>
            <person name="Searle S."/>
            <person name="Wang J."/>
            <person name="Kuratani S."/>
            <person name="Yin Y."/>
            <person name="Aken B."/>
            <person name="Zhang G."/>
            <person name="Irie N."/>
        </authorList>
    </citation>
    <scope>NUCLEOTIDE SEQUENCE [LARGE SCALE GENOMIC DNA]</scope>
    <source>
        <strain evidence="2">Daiwa-1</strain>
    </source>
</reference>
<dbReference type="EMBL" id="AGCU01068171">
    <property type="status" value="NOT_ANNOTATED_CDS"/>
    <property type="molecule type" value="Genomic_DNA"/>
</dbReference>
<dbReference type="eggNOG" id="ENOG502TF5T">
    <property type="taxonomic scope" value="Eukaryota"/>
</dbReference>
<protein>
    <submittedName>
        <fullName evidence="1">Uncharacterized protein</fullName>
    </submittedName>
</protein>
<reference evidence="1" key="3">
    <citation type="submission" date="2025-08" db="UniProtKB">
        <authorList>
            <consortium name="Ensembl"/>
        </authorList>
    </citation>
    <scope>IDENTIFICATION</scope>
</reference>
<sequence>MISRGSASAAITMNSAIPRFSVLVASLAPLRSCL</sequence>
<dbReference type="AlphaFoldDB" id="K7GDX6"/>
<evidence type="ECO:0000313" key="2">
    <source>
        <dbReference type="Proteomes" id="UP000007267"/>
    </source>
</evidence>
<accession>K7GDX6</accession>
<proteinExistence type="predicted"/>
<name>K7GDX6_PELSI</name>